<name>A0ACC2I6F3_9PLEO</name>
<reference evidence="1" key="1">
    <citation type="submission" date="2022-11" db="EMBL/GenBank/DDBJ databases">
        <title>Genome Sequence of Boeremia exigua.</title>
        <authorList>
            <person name="Buettner E."/>
        </authorList>
    </citation>
    <scope>NUCLEOTIDE SEQUENCE</scope>
    <source>
        <strain evidence="1">CU02</strain>
    </source>
</reference>
<keyword evidence="2" id="KW-1185">Reference proteome</keyword>
<dbReference type="Proteomes" id="UP001153331">
    <property type="component" value="Unassembled WGS sequence"/>
</dbReference>
<sequence>MPSILHSVPSLYDQPYDPVQQTEYRSPMMSHVRAKSEYSASRPHGKRGSIGWSTPLTILGSFLVAVAIATAHYTYCNYLHSKFVVKTIPQSWNNAISVIFAHAFATSLAAAVSTVFTQILWWYLRRRPLPISKIDALFSLNSNSLNLYRLDLLRATPALWFCGLLIPLISITTIFPPGSLVVQQLPNIQKNNSRVYTINVDNRGDGSAADFFNYATFDNDAYGGYLGPNRRFSLIAKRMIRGNRSDTISSPCGSNCTYDVKFPGPALSCKNATPNQYLEKMVFEYYLNKTQDANIMAKWDPSKAQYMAAPSVLDHKFNFEITYRDELTRRLRNISCTVFDAVYTAHVEYLGSVQNVTVEVNKTSPMNATALDGKSMFYDVGKAGPTATDFTKSKARVNNFTHAELNESFHNQNLRAMADTLMRALAGAISGYGAVKPSCLTESQSLTHLGTKNYFITNTIIEDTYFAKTIYDKYRYEYIDLVFRELSASNLERMMEEVVISILNNGIDKIDTEVTTRIYEAAYVFKDPNRMLIAYGGVIIVCFAFSVIGCMSLYQNGTSALSSGFLEFLCKTTYENGIMNQLAKEASLGGLGRAPKELTDLVVRYGIVTDGTTEKRHMAFGTVEETEPLLKCP</sequence>
<dbReference type="EMBL" id="JAPHNI010000470">
    <property type="protein sequence ID" value="KAJ8110745.1"/>
    <property type="molecule type" value="Genomic_DNA"/>
</dbReference>
<organism evidence="1 2">
    <name type="scientific">Boeremia exigua</name>
    <dbReference type="NCBI Taxonomy" id="749465"/>
    <lineage>
        <taxon>Eukaryota</taxon>
        <taxon>Fungi</taxon>
        <taxon>Dikarya</taxon>
        <taxon>Ascomycota</taxon>
        <taxon>Pezizomycotina</taxon>
        <taxon>Dothideomycetes</taxon>
        <taxon>Pleosporomycetidae</taxon>
        <taxon>Pleosporales</taxon>
        <taxon>Pleosporineae</taxon>
        <taxon>Didymellaceae</taxon>
        <taxon>Boeremia</taxon>
    </lineage>
</organism>
<protein>
    <submittedName>
        <fullName evidence="1">Uncharacterized protein</fullName>
    </submittedName>
</protein>
<accession>A0ACC2I6F3</accession>
<proteinExistence type="predicted"/>
<gene>
    <name evidence="1" type="ORF">OPT61_g6489</name>
</gene>
<evidence type="ECO:0000313" key="2">
    <source>
        <dbReference type="Proteomes" id="UP001153331"/>
    </source>
</evidence>
<evidence type="ECO:0000313" key="1">
    <source>
        <dbReference type="EMBL" id="KAJ8110745.1"/>
    </source>
</evidence>
<comment type="caution">
    <text evidence="1">The sequence shown here is derived from an EMBL/GenBank/DDBJ whole genome shotgun (WGS) entry which is preliminary data.</text>
</comment>